<dbReference type="PANTHER" id="PTHR39200:SF1">
    <property type="entry name" value="AUTO-TRANSPORTER ADHESIN HEAD GIN DOMAIN-CONTAINING PROTEIN-RELATED"/>
    <property type="match status" value="1"/>
</dbReference>
<dbReference type="InterPro" id="IPR021255">
    <property type="entry name" value="DUF2807"/>
</dbReference>
<keyword evidence="1" id="KW-0732">Signal</keyword>
<organism evidence="3 4">
    <name type="scientific">Coprobacter tertius</name>
    <dbReference type="NCBI Taxonomy" id="2944915"/>
    <lineage>
        <taxon>Bacteria</taxon>
        <taxon>Pseudomonadati</taxon>
        <taxon>Bacteroidota</taxon>
        <taxon>Bacteroidia</taxon>
        <taxon>Bacteroidales</taxon>
        <taxon>Barnesiellaceae</taxon>
        <taxon>Coprobacter</taxon>
    </lineage>
</organism>
<evidence type="ECO:0000256" key="1">
    <source>
        <dbReference type="SAM" id="SignalP"/>
    </source>
</evidence>
<dbReference type="Proteomes" id="UP001205603">
    <property type="component" value="Unassembled WGS sequence"/>
</dbReference>
<protein>
    <submittedName>
        <fullName evidence="3">DUF2807 domain-containing protein</fullName>
    </submittedName>
</protein>
<dbReference type="EMBL" id="JANDHW010000001">
    <property type="protein sequence ID" value="MCP9610736.1"/>
    <property type="molecule type" value="Genomic_DNA"/>
</dbReference>
<accession>A0ABT1MFU3</accession>
<dbReference type="RefSeq" id="WP_255025306.1">
    <property type="nucleotide sequence ID" value="NZ_JANDHW010000001.1"/>
</dbReference>
<name>A0ABT1MFU3_9BACT</name>
<gene>
    <name evidence="3" type="ORF">NMU02_01335</name>
</gene>
<proteinExistence type="predicted"/>
<keyword evidence="4" id="KW-1185">Reference proteome</keyword>
<reference evidence="3 4" key="1">
    <citation type="submission" date="2022-07" db="EMBL/GenBank/DDBJ databases">
        <title>Fecal culturing of patients with breast cancer.</title>
        <authorList>
            <person name="Teng N.M.Y."/>
            <person name="Kiu R."/>
            <person name="Evans R."/>
            <person name="Baker D.J."/>
            <person name="Zenner C."/>
            <person name="Robinson S.D."/>
            <person name="Hall L.J."/>
        </authorList>
    </citation>
    <scope>NUCLEOTIDE SEQUENCE [LARGE SCALE GENOMIC DNA]</scope>
    <source>
        <strain evidence="3 4">LH1063</strain>
    </source>
</reference>
<feature type="chain" id="PRO_5046663030" evidence="1">
    <location>
        <begin position="23"/>
        <end position="262"/>
    </location>
</feature>
<dbReference type="Gene3D" id="2.160.20.120">
    <property type="match status" value="1"/>
</dbReference>
<feature type="signal peptide" evidence="1">
    <location>
        <begin position="1"/>
        <end position="22"/>
    </location>
</feature>
<dbReference type="PANTHER" id="PTHR39200">
    <property type="entry name" value="HYPOTHETICAL EXPORTED PROTEIN"/>
    <property type="match status" value="1"/>
</dbReference>
<evidence type="ECO:0000313" key="3">
    <source>
        <dbReference type="EMBL" id="MCP9610736.1"/>
    </source>
</evidence>
<comment type="caution">
    <text evidence="3">The sequence shown here is derived from an EMBL/GenBank/DDBJ whole genome shotgun (WGS) entry which is preliminary data.</text>
</comment>
<evidence type="ECO:0000259" key="2">
    <source>
        <dbReference type="Pfam" id="PF10988"/>
    </source>
</evidence>
<evidence type="ECO:0000313" key="4">
    <source>
        <dbReference type="Proteomes" id="UP001205603"/>
    </source>
</evidence>
<sequence length="262" mass="28259">MKTSKTLLFIVFLISVSTLLNARTIVPNKKYVTYTVNNPKVFDAIESIGGPDIEYTQSTDGKTRISIFGSDNMIDLVAISVDNKILRVKYKENDLVIRGENRLKVIVSSPALSTARLKGSAKIVLKTIFRAQTLDLELSGSGDIEGKSVQCDIVNAFLKGSGDIELKNVNCRQMTASLSGSGNISLEGKAATAFLQVKGSGDINAKQLISGKTEAVILGSGDISCYAQDQLKARISGSGDIEYYGNPISVKKEGNREDIQKK</sequence>
<dbReference type="Pfam" id="PF10988">
    <property type="entry name" value="DUF2807"/>
    <property type="match status" value="1"/>
</dbReference>
<feature type="domain" description="Putative auto-transporter adhesin head GIN" evidence="2">
    <location>
        <begin position="158"/>
        <end position="247"/>
    </location>
</feature>